<dbReference type="InterPro" id="IPR050654">
    <property type="entry name" value="AChE-related_enzymes"/>
</dbReference>
<dbReference type="PANTHER" id="PTHR43918">
    <property type="entry name" value="ACETYLCHOLINESTERASE"/>
    <property type="match status" value="1"/>
</dbReference>
<feature type="active site" description="Acyl-ester intermediate" evidence="8">
    <location>
        <position position="218"/>
    </location>
</feature>
<dbReference type="Proteomes" id="UP000194236">
    <property type="component" value="Unassembled WGS sequence"/>
</dbReference>
<reference evidence="11 12" key="1">
    <citation type="submission" date="2017-03" db="EMBL/GenBank/DDBJ databases">
        <title>Genome Survey of Euroglyphus maynei.</title>
        <authorList>
            <person name="Arlian L.G."/>
            <person name="Morgan M.S."/>
            <person name="Rider S.D."/>
        </authorList>
    </citation>
    <scope>NUCLEOTIDE SEQUENCE [LARGE SCALE GENOMIC DNA]</scope>
    <source>
        <strain evidence="11">Arlian Lab</strain>
        <tissue evidence="11">Whole body</tissue>
    </source>
</reference>
<keyword evidence="6" id="KW-0325">Glycoprotein</keyword>
<keyword evidence="12" id="KW-1185">Reference proteome</keyword>
<dbReference type="GO" id="GO:0003990">
    <property type="term" value="F:acetylcholinesterase activity"/>
    <property type="evidence" value="ECO:0007669"/>
    <property type="project" value="UniProtKB-EC"/>
</dbReference>
<dbReference type="PRINTS" id="PR00878">
    <property type="entry name" value="CHOLNESTRASE"/>
</dbReference>
<dbReference type="InterPro" id="IPR000997">
    <property type="entry name" value="Cholinesterase"/>
</dbReference>
<keyword evidence="3 9" id="KW-0378">Hydrolase</keyword>
<feature type="active site" description="Charge relay system" evidence="8">
    <location>
        <position position="462"/>
    </location>
</feature>
<keyword evidence="2" id="KW-0719">Serine esterase</keyword>
<evidence type="ECO:0000256" key="9">
    <source>
        <dbReference type="RuleBase" id="RU361235"/>
    </source>
</evidence>
<dbReference type="InterPro" id="IPR029058">
    <property type="entry name" value="AB_hydrolase_fold"/>
</dbReference>
<dbReference type="InterPro" id="IPR019819">
    <property type="entry name" value="Carboxylesterase_B_CS"/>
</dbReference>
<dbReference type="EC" id="3.1.1.-" evidence="9"/>
<evidence type="ECO:0000256" key="3">
    <source>
        <dbReference type="ARBA" id="ARBA00022801"/>
    </source>
</evidence>
<feature type="active site" description="Charge relay system" evidence="8">
    <location>
        <position position="342"/>
    </location>
</feature>
<feature type="signal peptide" evidence="9">
    <location>
        <begin position="1"/>
        <end position="21"/>
    </location>
</feature>
<evidence type="ECO:0000259" key="10">
    <source>
        <dbReference type="Pfam" id="PF00135"/>
    </source>
</evidence>
<sequence length="548" mass="60905">MKISLILAAFSLQIIGQFVLADDQQPPIVDTKNGRVRGYSKTLSYENMTIFVYEGIPYAKPPVGELRFKPSQPADNWTGIYDAHGYRNACMHSLLIKPDNEIPETKHQSEDCLFLSVFRPAKQTEEKLPVMYWIHGGGFETGTIFSVAYDPSYLAGIGNVIVVAINYRLGTFGFLYADDEDAPGNAGLYDQLLGLKWTNDNIERFGGDPNKITIFGESAGSMSVSSHLLSPLSKGLFKRAIMQSGSVNSWMGSTSKAVALKKTKMVANALKCPEDDIKQMLKCIRNASADDIVKSNQYGRNAGMVLSPVYDSELIPKNPVEAMKNGEFHQDKDLLFGINRNEGTVFAEAIFPTVLSPTIKNPKLTKKQARTLIELLFGIFKLNDPKAVADFYLKNASDSDVDELRLSIGSAFGDYHLTCPTIFFGETFAAHSESNNVFGYYLVKKPSLSALLECVGYMGVCHGDDLVFLFGFPIELRGTVYSEEDFYQSMDMINAWSHFARYGKPGKFGQTEWQPTLNDRSSSNASASVLQMDVRGKHRMIDNYFVPE</sequence>
<comment type="similarity">
    <text evidence="1 9">Belongs to the type-B carboxylesterase/lipase family.</text>
</comment>
<keyword evidence="4" id="KW-0531">Neurotransmitter degradation</keyword>
<dbReference type="InterPro" id="IPR002018">
    <property type="entry name" value="CarbesteraseB"/>
</dbReference>
<dbReference type="Gene3D" id="3.40.50.1820">
    <property type="entry name" value="alpha/beta hydrolase"/>
    <property type="match status" value="1"/>
</dbReference>
<keyword evidence="5" id="KW-1015">Disulfide bond</keyword>
<feature type="chain" id="PRO_5011827063" description="Carboxylic ester hydrolase" evidence="9">
    <location>
        <begin position="22"/>
        <end position="548"/>
    </location>
</feature>
<dbReference type="ESTHER" id="eurma-a0a1y3b316">
    <property type="family name" value="Cholinesterase-like"/>
</dbReference>
<evidence type="ECO:0000256" key="6">
    <source>
        <dbReference type="ARBA" id="ARBA00023180"/>
    </source>
</evidence>
<feature type="domain" description="Carboxylesterase type B" evidence="10">
    <location>
        <begin position="26"/>
        <end position="521"/>
    </location>
</feature>
<dbReference type="InterPro" id="IPR019826">
    <property type="entry name" value="Carboxylesterase_B_AS"/>
</dbReference>
<dbReference type="PROSITE" id="PS00941">
    <property type="entry name" value="CARBOXYLESTERASE_B_2"/>
    <property type="match status" value="1"/>
</dbReference>
<dbReference type="GO" id="GO:0005886">
    <property type="term" value="C:plasma membrane"/>
    <property type="evidence" value="ECO:0007669"/>
    <property type="project" value="TreeGrafter"/>
</dbReference>
<dbReference type="GO" id="GO:0005615">
    <property type="term" value="C:extracellular space"/>
    <property type="evidence" value="ECO:0007669"/>
    <property type="project" value="TreeGrafter"/>
</dbReference>
<comment type="caution">
    <text evidence="11">The sequence shown here is derived from an EMBL/GenBank/DDBJ whole genome shotgun (WGS) entry which is preliminary data.</text>
</comment>
<protein>
    <recommendedName>
        <fullName evidence="9">Carboxylic ester hydrolase</fullName>
        <ecNumber evidence="9">3.1.1.-</ecNumber>
    </recommendedName>
</protein>
<dbReference type="SUPFAM" id="SSF53474">
    <property type="entry name" value="alpha/beta-Hydrolases"/>
    <property type="match status" value="1"/>
</dbReference>
<dbReference type="PANTHER" id="PTHR43918:SF4">
    <property type="entry name" value="CARBOXYLIC ESTER HYDROLASE"/>
    <property type="match status" value="1"/>
</dbReference>
<evidence type="ECO:0000256" key="8">
    <source>
        <dbReference type="PIRSR" id="PIRSR600997-1"/>
    </source>
</evidence>
<gene>
    <name evidence="11" type="ORF">BLA29_000704</name>
</gene>
<name>A0A1Y3B316_EURMA</name>
<dbReference type="Pfam" id="PF00135">
    <property type="entry name" value="COesterase"/>
    <property type="match status" value="1"/>
</dbReference>
<dbReference type="OrthoDB" id="6508443at2759"/>
<comment type="catalytic activity">
    <reaction evidence="7">
        <text>acetylcholine + H2O = choline + acetate + H(+)</text>
        <dbReference type="Rhea" id="RHEA:17561"/>
        <dbReference type="ChEBI" id="CHEBI:15354"/>
        <dbReference type="ChEBI" id="CHEBI:15355"/>
        <dbReference type="ChEBI" id="CHEBI:15377"/>
        <dbReference type="ChEBI" id="CHEBI:15378"/>
        <dbReference type="ChEBI" id="CHEBI:30089"/>
        <dbReference type="EC" id="3.1.1.7"/>
    </reaction>
</comment>
<dbReference type="AlphaFoldDB" id="A0A1Y3B316"/>
<evidence type="ECO:0000256" key="1">
    <source>
        <dbReference type="ARBA" id="ARBA00005964"/>
    </source>
</evidence>
<evidence type="ECO:0000256" key="5">
    <source>
        <dbReference type="ARBA" id="ARBA00023157"/>
    </source>
</evidence>
<evidence type="ECO:0000256" key="7">
    <source>
        <dbReference type="ARBA" id="ARBA00048484"/>
    </source>
</evidence>
<organism evidence="11 12">
    <name type="scientific">Euroglyphus maynei</name>
    <name type="common">Mayne's house dust mite</name>
    <dbReference type="NCBI Taxonomy" id="6958"/>
    <lineage>
        <taxon>Eukaryota</taxon>
        <taxon>Metazoa</taxon>
        <taxon>Ecdysozoa</taxon>
        <taxon>Arthropoda</taxon>
        <taxon>Chelicerata</taxon>
        <taxon>Arachnida</taxon>
        <taxon>Acari</taxon>
        <taxon>Acariformes</taxon>
        <taxon>Sarcoptiformes</taxon>
        <taxon>Astigmata</taxon>
        <taxon>Psoroptidia</taxon>
        <taxon>Analgoidea</taxon>
        <taxon>Pyroglyphidae</taxon>
        <taxon>Pyroglyphinae</taxon>
        <taxon>Euroglyphus</taxon>
    </lineage>
</organism>
<evidence type="ECO:0000256" key="4">
    <source>
        <dbReference type="ARBA" id="ARBA00022867"/>
    </source>
</evidence>
<evidence type="ECO:0000313" key="12">
    <source>
        <dbReference type="Proteomes" id="UP000194236"/>
    </source>
</evidence>
<dbReference type="GO" id="GO:0006581">
    <property type="term" value="P:acetylcholine catabolic process"/>
    <property type="evidence" value="ECO:0007669"/>
    <property type="project" value="TreeGrafter"/>
</dbReference>
<evidence type="ECO:0000256" key="2">
    <source>
        <dbReference type="ARBA" id="ARBA00022487"/>
    </source>
</evidence>
<proteinExistence type="inferred from homology"/>
<accession>A0A1Y3B316</accession>
<evidence type="ECO:0000313" key="11">
    <source>
        <dbReference type="EMBL" id="OTF74587.1"/>
    </source>
</evidence>
<keyword evidence="9" id="KW-0732">Signal</keyword>
<dbReference type="PROSITE" id="PS00122">
    <property type="entry name" value="CARBOXYLESTERASE_B_1"/>
    <property type="match status" value="1"/>
</dbReference>
<dbReference type="GO" id="GO:0019695">
    <property type="term" value="P:choline metabolic process"/>
    <property type="evidence" value="ECO:0007669"/>
    <property type="project" value="TreeGrafter"/>
</dbReference>
<dbReference type="EMBL" id="MUJZ01046317">
    <property type="protein sequence ID" value="OTF74587.1"/>
    <property type="molecule type" value="Genomic_DNA"/>
</dbReference>